<dbReference type="HOGENOM" id="CLU_901387_0_0_1"/>
<dbReference type="PANTHER" id="PTHR34774">
    <property type="entry name" value="EPHRIN-A3 PROTEIN"/>
    <property type="match status" value="1"/>
</dbReference>
<protein>
    <submittedName>
        <fullName evidence="3">Uncharacterized protein</fullName>
    </submittedName>
</protein>
<keyword evidence="4" id="KW-1185">Reference proteome</keyword>
<proteinExistence type="predicted"/>
<dbReference type="AlphaFoldDB" id="D8T1Z1"/>
<feature type="compositionally biased region" description="Low complexity" evidence="1">
    <location>
        <begin position="18"/>
        <end position="29"/>
    </location>
</feature>
<dbReference type="EMBL" id="GL377664">
    <property type="protein sequence ID" value="EFJ09269.1"/>
    <property type="molecule type" value="Genomic_DNA"/>
</dbReference>
<keyword evidence="2" id="KW-1133">Transmembrane helix</keyword>
<dbReference type="PANTHER" id="PTHR34774:SF1">
    <property type="entry name" value="EPHRIN-A3 PROTEIN"/>
    <property type="match status" value="1"/>
</dbReference>
<keyword evidence="2" id="KW-0472">Membrane</keyword>
<sequence>MGHEIHPASSPAHRRLQSPSSPFSAPRRAGFSTREEPDLSWRALVYRHQFLLLMLGVLLFLCTVYLYFAITLGTGNSCAGLTGVQKEICSLSSKDKTRRVGARALLTDLNAGELWRKELNLGLCSDVGGADGFSCKKLKTGTQASLEANSGLFDLVFLELHSSRNDHKCAVGISKLVRKETVTRARSGGLLNNTRICLLVGTRLHCQSELAANIISKMLTLIDPVMAIPEQQTKGGRCPDRRTYPFDTFKVSIGRYQPALLDSLLISILIIYLIPEMRFSTLGCGVLRRFSTFRLGCGKNAPLSLIFAY</sequence>
<gene>
    <name evidence="3" type="ORF">SELMODRAFT_428167</name>
</gene>
<organism evidence="4">
    <name type="scientific">Selaginella moellendorffii</name>
    <name type="common">Spikemoss</name>
    <dbReference type="NCBI Taxonomy" id="88036"/>
    <lineage>
        <taxon>Eukaryota</taxon>
        <taxon>Viridiplantae</taxon>
        <taxon>Streptophyta</taxon>
        <taxon>Embryophyta</taxon>
        <taxon>Tracheophyta</taxon>
        <taxon>Lycopodiopsida</taxon>
        <taxon>Selaginellales</taxon>
        <taxon>Selaginellaceae</taxon>
        <taxon>Selaginella</taxon>
    </lineage>
</organism>
<dbReference type="InParanoid" id="D8T1Z1"/>
<evidence type="ECO:0000256" key="2">
    <source>
        <dbReference type="SAM" id="Phobius"/>
    </source>
</evidence>
<evidence type="ECO:0000313" key="3">
    <source>
        <dbReference type="EMBL" id="EFJ09269.1"/>
    </source>
</evidence>
<feature type="transmembrane region" description="Helical" evidence="2">
    <location>
        <begin position="50"/>
        <end position="68"/>
    </location>
</feature>
<dbReference type="eggNOG" id="ENOG502S3TR">
    <property type="taxonomic scope" value="Eukaryota"/>
</dbReference>
<keyword evidence="2" id="KW-0812">Transmembrane</keyword>
<feature type="region of interest" description="Disordered" evidence="1">
    <location>
        <begin position="1"/>
        <end position="31"/>
    </location>
</feature>
<dbReference type="Gramene" id="EFJ09269">
    <property type="protein sequence ID" value="EFJ09269"/>
    <property type="gene ID" value="SELMODRAFT_428167"/>
</dbReference>
<dbReference type="KEGG" id="smo:SELMODRAFT_428167"/>
<accession>D8T1Z1</accession>
<name>D8T1Z1_SELML</name>
<evidence type="ECO:0000256" key="1">
    <source>
        <dbReference type="SAM" id="MobiDB-lite"/>
    </source>
</evidence>
<evidence type="ECO:0000313" key="4">
    <source>
        <dbReference type="Proteomes" id="UP000001514"/>
    </source>
</evidence>
<dbReference type="Proteomes" id="UP000001514">
    <property type="component" value="Unassembled WGS sequence"/>
</dbReference>
<reference evidence="3 4" key="1">
    <citation type="journal article" date="2011" name="Science">
        <title>The Selaginella genome identifies genetic changes associated with the evolution of vascular plants.</title>
        <authorList>
            <person name="Banks J.A."/>
            <person name="Nishiyama T."/>
            <person name="Hasebe M."/>
            <person name="Bowman J.L."/>
            <person name="Gribskov M."/>
            <person name="dePamphilis C."/>
            <person name="Albert V.A."/>
            <person name="Aono N."/>
            <person name="Aoyama T."/>
            <person name="Ambrose B.A."/>
            <person name="Ashton N.W."/>
            <person name="Axtell M.J."/>
            <person name="Barker E."/>
            <person name="Barker M.S."/>
            <person name="Bennetzen J.L."/>
            <person name="Bonawitz N.D."/>
            <person name="Chapple C."/>
            <person name="Cheng C."/>
            <person name="Correa L.G."/>
            <person name="Dacre M."/>
            <person name="DeBarry J."/>
            <person name="Dreyer I."/>
            <person name="Elias M."/>
            <person name="Engstrom E.M."/>
            <person name="Estelle M."/>
            <person name="Feng L."/>
            <person name="Finet C."/>
            <person name="Floyd S.K."/>
            <person name="Frommer W.B."/>
            <person name="Fujita T."/>
            <person name="Gramzow L."/>
            <person name="Gutensohn M."/>
            <person name="Harholt J."/>
            <person name="Hattori M."/>
            <person name="Heyl A."/>
            <person name="Hirai T."/>
            <person name="Hiwatashi Y."/>
            <person name="Ishikawa M."/>
            <person name="Iwata M."/>
            <person name="Karol K.G."/>
            <person name="Koehler B."/>
            <person name="Kolukisaoglu U."/>
            <person name="Kubo M."/>
            <person name="Kurata T."/>
            <person name="Lalonde S."/>
            <person name="Li K."/>
            <person name="Li Y."/>
            <person name="Litt A."/>
            <person name="Lyons E."/>
            <person name="Manning G."/>
            <person name="Maruyama T."/>
            <person name="Michael T.P."/>
            <person name="Mikami K."/>
            <person name="Miyazaki S."/>
            <person name="Morinaga S."/>
            <person name="Murata T."/>
            <person name="Mueller-Roeber B."/>
            <person name="Nelson D.R."/>
            <person name="Obara M."/>
            <person name="Oguri Y."/>
            <person name="Olmstead R.G."/>
            <person name="Onodera N."/>
            <person name="Petersen B.L."/>
            <person name="Pils B."/>
            <person name="Prigge M."/>
            <person name="Rensing S.A."/>
            <person name="Riano-Pachon D.M."/>
            <person name="Roberts A.W."/>
            <person name="Sato Y."/>
            <person name="Scheller H.V."/>
            <person name="Schulz B."/>
            <person name="Schulz C."/>
            <person name="Shakirov E.V."/>
            <person name="Shibagaki N."/>
            <person name="Shinohara N."/>
            <person name="Shippen D.E."/>
            <person name="Soerensen I."/>
            <person name="Sotooka R."/>
            <person name="Sugimoto N."/>
            <person name="Sugita M."/>
            <person name="Sumikawa N."/>
            <person name="Tanurdzic M."/>
            <person name="Theissen G."/>
            <person name="Ulvskov P."/>
            <person name="Wakazuki S."/>
            <person name="Weng J.K."/>
            <person name="Willats W.W."/>
            <person name="Wipf D."/>
            <person name="Wolf P.G."/>
            <person name="Yang L."/>
            <person name="Zimmer A.D."/>
            <person name="Zhu Q."/>
            <person name="Mitros T."/>
            <person name="Hellsten U."/>
            <person name="Loque D."/>
            <person name="Otillar R."/>
            <person name="Salamov A."/>
            <person name="Schmutz J."/>
            <person name="Shapiro H."/>
            <person name="Lindquist E."/>
            <person name="Lucas S."/>
            <person name="Rokhsar D."/>
            <person name="Grigoriev I.V."/>
        </authorList>
    </citation>
    <scope>NUCLEOTIDE SEQUENCE [LARGE SCALE GENOMIC DNA]</scope>
</reference>